<sequence length="143" mass="16554">MNNVPSSRINRIAHHIRTLRLHDDAFDPWVTGLEYVNQLKELDIPQQSWNQYEFENTFSIKNAQTAGHNEQRKPEWDRLAWDFVGFKQLTFLQLENWFGGEGLLARVLDSVAGTVEVLQLYQILDILPGAFHLDDQADDAMSL</sequence>
<reference evidence="1 2" key="1">
    <citation type="journal article" date="2020" name="Fungal Divers.">
        <title>Resolving the Mortierellaceae phylogeny through synthesis of multi-gene phylogenetics and phylogenomics.</title>
        <authorList>
            <person name="Vandepol N."/>
            <person name="Liber J."/>
            <person name="Desiro A."/>
            <person name="Na H."/>
            <person name="Kennedy M."/>
            <person name="Barry K."/>
            <person name="Grigoriev I.V."/>
            <person name="Miller A.N."/>
            <person name="O'Donnell K."/>
            <person name="Stajich J.E."/>
            <person name="Bonito G."/>
        </authorList>
    </citation>
    <scope>NUCLEOTIDE SEQUENCE [LARGE SCALE GENOMIC DNA]</scope>
    <source>
        <strain evidence="1 2">AD045</strain>
    </source>
</reference>
<keyword evidence="2" id="KW-1185">Reference proteome</keyword>
<evidence type="ECO:0000313" key="2">
    <source>
        <dbReference type="Proteomes" id="UP001194696"/>
    </source>
</evidence>
<organism evidence="1 2">
    <name type="scientific">Linnemannia gamsii</name>
    <dbReference type="NCBI Taxonomy" id="64522"/>
    <lineage>
        <taxon>Eukaryota</taxon>
        <taxon>Fungi</taxon>
        <taxon>Fungi incertae sedis</taxon>
        <taxon>Mucoromycota</taxon>
        <taxon>Mortierellomycotina</taxon>
        <taxon>Mortierellomycetes</taxon>
        <taxon>Mortierellales</taxon>
        <taxon>Mortierellaceae</taxon>
        <taxon>Linnemannia</taxon>
    </lineage>
</organism>
<dbReference type="Proteomes" id="UP001194696">
    <property type="component" value="Unassembled WGS sequence"/>
</dbReference>
<accession>A0ABQ7K1R2</accession>
<dbReference type="EMBL" id="JAAAIM010000335">
    <property type="protein sequence ID" value="KAG0289647.1"/>
    <property type="molecule type" value="Genomic_DNA"/>
</dbReference>
<name>A0ABQ7K1R2_9FUNG</name>
<comment type="caution">
    <text evidence="1">The sequence shown here is derived from an EMBL/GenBank/DDBJ whole genome shotgun (WGS) entry which is preliminary data.</text>
</comment>
<protein>
    <submittedName>
        <fullName evidence="1">Uncharacterized protein</fullName>
    </submittedName>
</protein>
<proteinExistence type="predicted"/>
<evidence type="ECO:0000313" key="1">
    <source>
        <dbReference type="EMBL" id="KAG0289647.1"/>
    </source>
</evidence>
<gene>
    <name evidence="1" type="ORF">BGZ96_006841</name>
</gene>